<sequence>MTTDVAFVSSFLGAFILTIILTPLVKKVALKGGAYVDPVKNRDERHIHTQIIPRLGGVAIFLSFLAISLIHLGISGRLIGVLIGASLILIVGVWDDLRGLTALQKLFWQIVAAVIVVASGIGIDFITNPLGGVIQLDTLRILLVTVNGNPYGISVWGDLLTIFWIVAMINTLNFLDGLDGLATGVTGIGALVVFGISLASGGPELATALLAIILAGAALGFLPYNFYPARIFLGDSGSMFLGFMIGVVSIIGSAKIATALLVLGFPILDLGWVVIRRLIQRKSPFVADRGHLHHRLLDAGLKQWQAVLLIYFICIVFGLASLFLQGSRGELIALVLLAGTMLLFTFGLVIIMASKKRGKNGESPTVYYLERFFAERHEKKKSKAKSG</sequence>
<accession>A0A6V8NRG4</accession>
<proteinExistence type="predicted"/>
<keyword evidence="6 8" id="KW-0472">Membrane</keyword>
<name>A0A6V8NRG4_9ACTN</name>
<dbReference type="RefSeq" id="WP_176230769.1">
    <property type="nucleotide sequence ID" value="NZ_BLRZ01000056.1"/>
</dbReference>
<dbReference type="Proteomes" id="UP000569018">
    <property type="component" value="Unassembled WGS sequence"/>
</dbReference>
<evidence type="ECO:0000256" key="2">
    <source>
        <dbReference type="ARBA" id="ARBA00022475"/>
    </source>
</evidence>
<feature type="binding site" evidence="7">
    <location>
        <position position="173"/>
    </location>
    <ligand>
        <name>Mg(2+)</name>
        <dbReference type="ChEBI" id="CHEBI:18420"/>
    </ligand>
</feature>
<dbReference type="GO" id="GO:0044038">
    <property type="term" value="P:cell wall macromolecule biosynthetic process"/>
    <property type="evidence" value="ECO:0007669"/>
    <property type="project" value="TreeGrafter"/>
</dbReference>
<evidence type="ECO:0000256" key="7">
    <source>
        <dbReference type="PIRSR" id="PIRSR600715-1"/>
    </source>
</evidence>
<feature type="transmembrane region" description="Helical" evidence="8">
    <location>
        <begin position="231"/>
        <end position="251"/>
    </location>
</feature>
<feature type="transmembrane region" description="Helical" evidence="8">
    <location>
        <begin position="51"/>
        <end position="72"/>
    </location>
</feature>
<gene>
    <name evidence="9" type="ORF">HKBW3S09_00369</name>
    <name evidence="10" type="ORF">HKBW3S34_01231</name>
    <name evidence="11" type="ORF">HKBW3S44_00103</name>
    <name evidence="12" type="ORF">HKBW3S47_00412</name>
</gene>
<dbReference type="Proteomes" id="UP000588083">
    <property type="component" value="Unassembled WGS sequence"/>
</dbReference>
<evidence type="ECO:0000313" key="14">
    <source>
        <dbReference type="Proteomes" id="UP000569018"/>
    </source>
</evidence>
<evidence type="ECO:0000313" key="10">
    <source>
        <dbReference type="EMBL" id="GFP30310.1"/>
    </source>
</evidence>
<feature type="transmembrane region" description="Helical" evidence="8">
    <location>
        <begin position="106"/>
        <end position="131"/>
    </location>
</feature>
<evidence type="ECO:0000313" key="15">
    <source>
        <dbReference type="Proteomes" id="UP000585609"/>
    </source>
</evidence>
<comment type="cofactor">
    <cofactor evidence="7">
        <name>Mg(2+)</name>
        <dbReference type="ChEBI" id="CHEBI:18420"/>
    </cofactor>
</comment>
<protein>
    <submittedName>
        <fullName evidence="9">UDP-GlcNAc:undecaprenyl-phosphate/decaprenyl-phosphate GlcNAc-1-phosphate transferase</fullName>
    </submittedName>
</protein>
<dbReference type="Proteomes" id="UP000585609">
    <property type="component" value="Unassembled WGS sequence"/>
</dbReference>
<keyword evidence="7" id="KW-0479">Metal-binding</keyword>
<evidence type="ECO:0000256" key="3">
    <source>
        <dbReference type="ARBA" id="ARBA00022679"/>
    </source>
</evidence>
<dbReference type="EMBL" id="BLSC01000004">
    <property type="protein sequence ID" value="GFP36420.1"/>
    <property type="molecule type" value="Genomic_DNA"/>
</dbReference>
<dbReference type="PANTHER" id="PTHR22926">
    <property type="entry name" value="PHOSPHO-N-ACETYLMURAMOYL-PENTAPEPTIDE-TRANSFERASE"/>
    <property type="match status" value="1"/>
</dbReference>
<keyword evidence="4 8" id="KW-0812">Transmembrane</keyword>
<dbReference type="EMBL" id="BLSD01000013">
    <property type="protein sequence ID" value="GFP38711.1"/>
    <property type="molecule type" value="Genomic_DNA"/>
</dbReference>
<feature type="transmembrane region" description="Helical" evidence="8">
    <location>
        <begin position="6"/>
        <end position="25"/>
    </location>
</feature>
<feature type="transmembrane region" description="Helical" evidence="8">
    <location>
        <begin position="181"/>
        <end position="199"/>
    </location>
</feature>
<dbReference type="GO" id="GO:0005886">
    <property type="term" value="C:plasma membrane"/>
    <property type="evidence" value="ECO:0007669"/>
    <property type="project" value="UniProtKB-SubCell"/>
</dbReference>
<evidence type="ECO:0000256" key="8">
    <source>
        <dbReference type="SAM" id="Phobius"/>
    </source>
</evidence>
<feature type="transmembrane region" description="Helical" evidence="8">
    <location>
        <begin position="205"/>
        <end position="224"/>
    </location>
</feature>
<comment type="caution">
    <text evidence="9">The sequence shown here is derived from an EMBL/GenBank/DDBJ whole genome shotgun (WGS) entry which is preliminary data.</text>
</comment>
<evidence type="ECO:0000313" key="16">
    <source>
        <dbReference type="Proteomes" id="UP000588083"/>
    </source>
</evidence>
<dbReference type="Proteomes" id="UP000561271">
    <property type="component" value="Unassembled WGS sequence"/>
</dbReference>
<feature type="transmembrane region" description="Helical" evidence="8">
    <location>
        <begin position="151"/>
        <end position="169"/>
    </location>
</feature>
<evidence type="ECO:0000313" key="9">
    <source>
        <dbReference type="EMBL" id="GFP22902.1"/>
    </source>
</evidence>
<dbReference type="PANTHER" id="PTHR22926:SF3">
    <property type="entry name" value="UNDECAPRENYL-PHOSPHATE ALPHA-N-ACETYLGLUCOSAMINYL 1-PHOSPHATE TRANSFERASE"/>
    <property type="match status" value="1"/>
</dbReference>
<dbReference type="GO" id="GO:0071555">
    <property type="term" value="P:cell wall organization"/>
    <property type="evidence" value="ECO:0007669"/>
    <property type="project" value="TreeGrafter"/>
</dbReference>
<feature type="binding site" evidence="7">
    <location>
        <position position="235"/>
    </location>
    <ligand>
        <name>Mg(2+)</name>
        <dbReference type="ChEBI" id="CHEBI:18420"/>
    </ligand>
</feature>
<dbReference type="Pfam" id="PF00953">
    <property type="entry name" value="Glycos_transf_4"/>
    <property type="match status" value="1"/>
</dbReference>
<keyword evidence="7" id="KW-0460">Magnesium</keyword>
<keyword evidence="16" id="KW-1185">Reference proteome</keyword>
<dbReference type="GO" id="GO:0046872">
    <property type="term" value="F:metal ion binding"/>
    <property type="evidence" value="ECO:0007669"/>
    <property type="project" value="UniProtKB-KW"/>
</dbReference>
<keyword evidence="2" id="KW-1003">Cell membrane</keyword>
<reference evidence="13 14" key="1">
    <citation type="journal article" date="2020" name="Front. Microbiol.">
        <title>Single-cell genomics of novel Actinobacteria with the Wood-Ljungdahl pathway discovered in a serpentinizing system.</title>
        <authorList>
            <person name="Merino N."/>
            <person name="Kawai M."/>
            <person name="Boyd E.S."/>
            <person name="Colman D.R."/>
            <person name="McGlynn S.E."/>
            <person name="Nealson K.H."/>
            <person name="Kurokawa K."/>
            <person name="Hongoh Y."/>
        </authorList>
    </citation>
    <scope>NUCLEOTIDE SEQUENCE [LARGE SCALE GENOMIC DNA]</scope>
    <source>
        <strain evidence="9 15">S09_30</strain>
        <strain evidence="10 16">S34</strain>
        <strain evidence="11 13">S44</strain>
        <strain evidence="12 14">S47</strain>
    </source>
</reference>
<dbReference type="EMBL" id="BLRZ01000056">
    <property type="protein sequence ID" value="GFP30310.1"/>
    <property type="molecule type" value="Genomic_DNA"/>
</dbReference>
<evidence type="ECO:0000313" key="11">
    <source>
        <dbReference type="EMBL" id="GFP36420.1"/>
    </source>
</evidence>
<dbReference type="CDD" id="cd06853">
    <property type="entry name" value="GT_WecA_like"/>
    <property type="match status" value="1"/>
</dbReference>
<feature type="transmembrane region" description="Helical" evidence="8">
    <location>
        <begin position="78"/>
        <end position="94"/>
    </location>
</feature>
<feature type="transmembrane region" description="Helical" evidence="8">
    <location>
        <begin position="304"/>
        <end position="325"/>
    </location>
</feature>
<evidence type="ECO:0000313" key="13">
    <source>
        <dbReference type="Proteomes" id="UP000561271"/>
    </source>
</evidence>
<evidence type="ECO:0000256" key="1">
    <source>
        <dbReference type="ARBA" id="ARBA00004651"/>
    </source>
</evidence>
<dbReference type="InterPro" id="IPR000715">
    <property type="entry name" value="Glycosyl_transferase_4"/>
</dbReference>
<keyword evidence="3 9" id="KW-0808">Transferase</keyword>
<evidence type="ECO:0000313" key="12">
    <source>
        <dbReference type="EMBL" id="GFP38711.1"/>
    </source>
</evidence>
<keyword evidence="5 8" id="KW-1133">Transmembrane helix</keyword>
<dbReference type="GO" id="GO:0016780">
    <property type="term" value="F:phosphotransferase activity, for other substituted phosphate groups"/>
    <property type="evidence" value="ECO:0007669"/>
    <property type="project" value="InterPro"/>
</dbReference>
<evidence type="ECO:0000256" key="6">
    <source>
        <dbReference type="ARBA" id="ARBA00023136"/>
    </source>
</evidence>
<feature type="transmembrane region" description="Helical" evidence="8">
    <location>
        <begin position="331"/>
        <end position="353"/>
    </location>
</feature>
<dbReference type="AlphaFoldDB" id="A0A6V8NRG4"/>
<evidence type="ECO:0000256" key="4">
    <source>
        <dbReference type="ARBA" id="ARBA00022692"/>
    </source>
</evidence>
<organism evidence="9 15">
    <name type="scientific">Candidatus Hakubella thermalkaliphila</name>
    <dbReference type="NCBI Taxonomy" id="2754717"/>
    <lineage>
        <taxon>Bacteria</taxon>
        <taxon>Bacillati</taxon>
        <taxon>Actinomycetota</taxon>
        <taxon>Actinomycetota incertae sedis</taxon>
        <taxon>Candidatus Hakubellales</taxon>
        <taxon>Candidatus Hakubellaceae</taxon>
        <taxon>Candidatus Hakubella</taxon>
    </lineage>
</organism>
<evidence type="ECO:0000256" key="5">
    <source>
        <dbReference type="ARBA" id="ARBA00022989"/>
    </source>
</evidence>
<comment type="subcellular location">
    <subcellularLocation>
        <location evidence="1">Cell membrane</location>
        <topology evidence="1">Multi-pass membrane protein</topology>
    </subcellularLocation>
</comment>
<dbReference type="EMBL" id="BLRW01000029">
    <property type="protein sequence ID" value="GFP22902.1"/>
    <property type="molecule type" value="Genomic_DNA"/>
</dbReference>
<dbReference type="GO" id="GO:0009103">
    <property type="term" value="P:lipopolysaccharide biosynthetic process"/>
    <property type="evidence" value="ECO:0007669"/>
    <property type="project" value="TreeGrafter"/>
</dbReference>